<dbReference type="InterPro" id="IPR023235">
    <property type="entry name" value="FAM105"/>
</dbReference>
<evidence type="ECO:0000256" key="3">
    <source>
        <dbReference type="ARBA" id="ARBA00022490"/>
    </source>
</evidence>
<comment type="subcellular location">
    <subcellularLocation>
        <location evidence="1">Cytoplasm</location>
    </subcellularLocation>
</comment>
<dbReference type="AlphaFoldDB" id="A0A670IUP2"/>
<keyword evidence="5" id="KW-1185">Reference proteome</keyword>
<dbReference type="PANTHER" id="PTHR33662">
    <property type="entry name" value="OTU DEUBIQUITINASE WITH LINEAR LINKAGE-SPECIFICITY A-RELATED"/>
    <property type="match status" value="1"/>
</dbReference>
<dbReference type="OrthoDB" id="5962728at2759"/>
<evidence type="ECO:0000256" key="1">
    <source>
        <dbReference type="ARBA" id="ARBA00004496"/>
    </source>
</evidence>
<organism evidence="4 5">
    <name type="scientific">Podarcis muralis</name>
    <name type="common">Wall lizard</name>
    <name type="synonym">Lacerta muralis</name>
    <dbReference type="NCBI Taxonomy" id="64176"/>
    <lineage>
        <taxon>Eukaryota</taxon>
        <taxon>Metazoa</taxon>
        <taxon>Chordata</taxon>
        <taxon>Craniata</taxon>
        <taxon>Vertebrata</taxon>
        <taxon>Euteleostomi</taxon>
        <taxon>Lepidosauria</taxon>
        <taxon>Squamata</taxon>
        <taxon>Bifurcata</taxon>
        <taxon>Unidentata</taxon>
        <taxon>Episquamata</taxon>
        <taxon>Laterata</taxon>
        <taxon>Lacertibaenia</taxon>
        <taxon>Lacertidae</taxon>
        <taxon>Podarcis</taxon>
    </lineage>
</organism>
<dbReference type="PANTHER" id="PTHR33662:SF1">
    <property type="entry name" value="INACTIVE UBIQUITIN THIOESTERASE OTULINL"/>
    <property type="match status" value="1"/>
</dbReference>
<evidence type="ECO:0000313" key="5">
    <source>
        <dbReference type="Proteomes" id="UP000472272"/>
    </source>
</evidence>
<comment type="similarity">
    <text evidence="2">Belongs to the peptidase C65 family. Otulin subfamily.</text>
</comment>
<accession>A0A670IUP2</accession>
<dbReference type="Ensembl" id="ENSPMRT00000016269.1">
    <property type="protein sequence ID" value="ENSPMRP00000015229.1"/>
    <property type="gene ID" value="ENSPMRG00000010151.1"/>
</dbReference>
<dbReference type="Pfam" id="PF16218">
    <property type="entry name" value="Peptidase_C101"/>
    <property type="match status" value="1"/>
</dbReference>
<dbReference type="GeneID" id="114601015"/>
<dbReference type="PRINTS" id="PR02056">
    <property type="entry name" value="PROTEINF105A"/>
</dbReference>
<dbReference type="KEGG" id="pmua:114601015"/>
<dbReference type="RefSeq" id="XP_028593784.1">
    <property type="nucleotide sequence ID" value="XM_028737951.1"/>
</dbReference>
<dbReference type="GO" id="GO:0005635">
    <property type="term" value="C:nuclear envelope"/>
    <property type="evidence" value="ECO:0007669"/>
    <property type="project" value="Ensembl"/>
</dbReference>
<keyword evidence="3" id="KW-0963">Cytoplasm</keyword>
<dbReference type="CTD" id="54491"/>
<gene>
    <name evidence="4" type="primary">OTULINL</name>
</gene>
<reference evidence="4" key="3">
    <citation type="submission" date="2025-09" db="UniProtKB">
        <authorList>
            <consortium name="Ensembl"/>
        </authorList>
    </citation>
    <scope>IDENTIFICATION</scope>
</reference>
<dbReference type="RefSeq" id="XP_028593786.1">
    <property type="nucleotide sequence ID" value="XM_028737953.1"/>
</dbReference>
<dbReference type="InterPro" id="IPR023236">
    <property type="entry name" value="OTULINL"/>
</dbReference>
<dbReference type="GeneTree" id="ENSGT00390000009802"/>
<reference evidence="4 5" key="1">
    <citation type="journal article" date="2019" name="Proc. Natl. Acad. Sci. U.S.A.">
        <title>Regulatory changes in pterin and carotenoid genes underlie balanced color polymorphisms in the wall lizard.</title>
        <authorList>
            <person name="Andrade P."/>
            <person name="Pinho C."/>
            <person name="Perez I de Lanuza G."/>
            <person name="Afonso S."/>
            <person name="Brejcha J."/>
            <person name="Rubin C.J."/>
            <person name="Wallerman O."/>
            <person name="Pereira P."/>
            <person name="Sabatino S.J."/>
            <person name="Bellati A."/>
            <person name="Pellitteri-Rosa D."/>
            <person name="Bosakova Z."/>
            <person name="Bunikis I."/>
            <person name="Carretero M.A."/>
            <person name="Feiner N."/>
            <person name="Marsik P."/>
            <person name="Pauperio F."/>
            <person name="Salvi D."/>
            <person name="Soler L."/>
            <person name="While G.M."/>
            <person name="Uller T."/>
            <person name="Font E."/>
            <person name="Andersson L."/>
            <person name="Carneiro M."/>
        </authorList>
    </citation>
    <scope>NUCLEOTIDE SEQUENCE</scope>
</reference>
<dbReference type="RefSeq" id="XP_028593787.1">
    <property type="nucleotide sequence ID" value="XM_028737954.1"/>
</dbReference>
<name>A0A670IUP2_PODMU</name>
<dbReference type="OMA" id="NDRHYHV"/>
<sequence length="320" mass="37898">MLQPVKGQSALTMTLLATALWCCRQLYTYIAHLLKWWSRYLQRKFTNNQGVSAEADLLGYCAKEWKEETERAKHMRKAYEELFWRHHVKYVRQVRGDNYCVLRAVLFQIFSQGIPLPSWTKATDVLKLPEKLLYSQGCNWIQQYSFGSEQYTGSNTLGKLRRCIEMLRSQWMEVSSIKDPYERGNLCNALFADKSLEHKLYEAIKFIMLYQVIEAYECLNNKQECLPSFFNQLFVRDTSLDPLSYMMNHLNAIGERRGLDQVELFLLGYSLEVKITVYRLCKFNSAVSQESYTDVYQRDWPEVFLLTEDDRHYHIPIIRM</sequence>
<dbReference type="RefSeq" id="XP_028593785.1">
    <property type="nucleotide sequence ID" value="XM_028737952.1"/>
</dbReference>
<proteinExistence type="inferred from homology"/>
<reference evidence="4" key="2">
    <citation type="submission" date="2025-08" db="UniProtKB">
        <authorList>
            <consortium name="Ensembl"/>
        </authorList>
    </citation>
    <scope>IDENTIFICATION</scope>
</reference>
<protein>
    <submittedName>
        <fullName evidence="4">OTU deubiquitinase with linear linkage specificity like</fullName>
    </submittedName>
</protein>
<evidence type="ECO:0000256" key="2">
    <source>
        <dbReference type="ARBA" id="ARBA00010267"/>
    </source>
</evidence>
<dbReference type="GO" id="GO:0098554">
    <property type="term" value="C:cytoplasmic side of endoplasmic reticulum membrane"/>
    <property type="evidence" value="ECO:0007669"/>
    <property type="project" value="Ensembl"/>
</dbReference>
<dbReference type="Proteomes" id="UP000472272">
    <property type="component" value="Chromosome 7"/>
</dbReference>
<dbReference type="PRINTS" id="PR02055">
    <property type="entry name" value="PROTEINF105"/>
</dbReference>
<evidence type="ECO:0000313" key="4">
    <source>
        <dbReference type="Ensembl" id="ENSPMRP00000015229.1"/>
    </source>
</evidence>